<evidence type="ECO:0000256" key="2">
    <source>
        <dbReference type="SAM" id="MobiDB-lite"/>
    </source>
</evidence>
<feature type="region of interest" description="Disordered" evidence="2">
    <location>
        <begin position="892"/>
        <end position="919"/>
    </location>
</feature>
<comment type="caution">
    <text evidence="4">The sequence shown here is derived from an EMBL/GenBank/DDBJ whole genome shotgun (WGS) entry which is preliminary data.</text>
</comment>
<feature type="compositionally biased region" description="Polar residues" evidence="2">
    <location>
        <begin position="1798"/>
        <end position="1818"/>
    </location>
</feature>
<feature type="compositionally biased region" description="Basic and acidic residues" evidence="2">
    <location>
        <begin position="1594"/>
        <end position="1611"/>
    </location>
</feature>
<name>A0ABP0F1A9_CLALP</name>
<feature type="compositionally biased region" description="Polar residues" evidence="2">
    <location>
        <begin position="902"/>
        <end position="919"/>
    </location>
</feature>
<dbReference type="Pfam" id="PF01302">
    <property type="entry name" value="CAP_GLY"/>
    <property type="match status" value="1"/>
</dbReference>
<dbReference type="EMBL" id="CAWYQH010000001">
    <property type="protein sequence ID" value="CAK8672077.1"/>
    <property type="molecule type" value="Genomic_DNA"/>
</dbReference>
<feature type="region of interest" description="Disordered" evidence="2">
    <location>
        <begin position="331"/>
        <end position="382"/>
    </location>
</feature>
<keyword evidence="1" id="KW-0175">Coiled coil</keyword>
<feature type="coiled-coil region" evidence="1">
    <location>
        <begin position="1699"/>
        <end position="1787"/>
    </location>
</feature>
<evidence type="ECO:0000313" key="5">
    <source>
        <dbReference type="Proteomes" id="UP001642483"/>
    </source>
</evidence>
<feature type="compositionally biased region" description="Basic and acidic residues" evidence="2">
    <location>
        <begin position="892"/>
        <end position="901"/>
    </location>
</feature>
<feature type="compositionally biased region" description="Low complexity" evidence="2">
    <location>
        <begin position="112"/>
        <end position="124"/>
    </location>
</feature>
<dbReference type="Gene3D" id="2.30.30.190">
    <property type="entry name" value="CAP Gly-rich-like domain"/>
    <property type="match status" value="1"/>
</dbReference>
<reference evidence="4 5" key="1">
    <citation type="submission" date="2024-02" db="EMBL/GenBank/DDBJ databases">
        <authorList>
            <person name="Daric V."/>
            <person name="Darras S."/>
        </authorList>
    </citation>
    <scope>NUCLEOTIDE SEQUENCE [LARGE SCALE GENOMIC DNA]</scope>
</reference>
<dbReference type="InterPro" id="IPR000938">
    <property type="entry name" value="CAP-Gly_domain"/>
</dbReference>
<dbReference type="PROSITE" id="PS00845">
    <property type="entry name" value="CAP_GLY_1"/>
    <property type="match status" value="1"/>
</dbReference>
<proteinExistence type="predicted"/>
<dbReference type="InterPro" id="IPR036859">
    <property type="entry name" value="CAP-Gly_dom_sf"/>
</dbReference>
<evidence type="ECO:0000256" key="1">
    <source>
        <dbReference type="SAM" id="Coils"/>
    </source>
</evidence>
<feature type="compositionally biased region" description="Polar residues" evidence="2">
    <location>
        <begin position="471"/>
        <end position="487"/>
    </location>
</feature>
<keyword evidence="5" id="KW-1185">Reference proteome</keyword>
<feature type="compositionally biased region" description="Basic residues" evidence="2">
    <location>
        <begin position="139"/>
        <end position="148"/>
    </location>
</feature>
<sequence>MAEGSSVDELGRAEADGLNLASEFIKEESELESSWDNYLEDSVDMRAAKALKLESVNDLFPRRKMHKGRQILRYSRSESPAQSLAGIIYSSMTSDMRSAACSVSPSPNRLYSGHSSNSSARSASITPFSCNTPISHKSSTPRKRKKSGRFNQNGSLDLKETMTTMESLQLLPNDDSFQSEPELDYAFSEHRQTMDILTGHLNERRVAHGGYGTPSSYASEQELNMYFNSTPALSETPDMPYEQINKAETSLETMARIEQSMGEQVISLAEEDIFVSEDVSVTTKAPLLLVEQDMPRFEENENQIKAKRYSPLAEKFNLFAEFLVDDMESFTGEDETPRYDAQQYNEDKTTKDLEVKKHRRNSDSALTRKSKKHSKKDKKAVKTTVKGENMLLNMLKTASASVIDNVTSDSILQNLTNSPSKREKHTSDTFSEFDSFQERLKEFKEEYRLPDSQQADEHLLSNKEVVDEVESTISDNLNNEETSPVESNTEDKNISQHQKCSVPQMLQSSSDIDIIPCFSSSDNTCSNSIEGLSEEDDDVGFYDKNIIDIKSLNVEKQQLEDAVRGVLEQVQQVLMGPSFENRTGSEENDLNEEESDKKALGLQSQKFKDDCEEMVTTSFSHHQSPIYFERDNDRGSDVLTARLKTDSELESETTTPVIDVEEYNRFDKNAEGKNLVDDGDSNCVFEHKPKDVVVPVDVAYYDTLSEETQTKDCLIEQSEHDAVQSSESWEVGLEENVQQTLPTGFRLPLSLTTFVKYSEPSYCCDSGTESGYGTTTDCKPHRPSEVMEGELNTPASTSNVKASECPVTIKDVDQRSSESSNEDDKNYSVKPVSSSSYSFGFPFVHCETCLTPKDTISNNSPIGAVFEVKASALERCIESYDKMAEKVGKHNLPESECKDSGTKINSTPSPLENAKTSNHASVNDSVLEYVAPTSYSEPPDEQHKLSDVPCFAASESDKEIITNMHGKDTDDLKDLKPHFQVLTKDPCKSRESEKDVNTAMTLKYTPQTRIINASSQIEFDEYGDPIVESYRTPRLTTNTEEWLAEKISDFYGSDCPSNPTSQKATSEKKKLRNKKTDLSSSSIPSIVISSPVDDLETKPEESQFHFPVPIPNDDPNCKPNISECSVKKDLTTFEYSKEIFDTYLQSNEADFQEGNSRKTCQFTTSDEMHESQNRYQTSNSKDGLITKTNKEQIDAEESTEVRENCWLPHHTSSYVKTNWEKYILPAYSTISEKQKTSTDSNHKSSNKQGVIMRAEFSSQLKGKYKNLDDQINRILNPTPSPPLCCDRGKEDQDNSFNSQYKKYPLDQVNKVKRKVLFEDCAHVEMSCQALSEYKKESHRYASNSLRNARIKYSAQSIVESDRKPRTSTRRNIFPDAKKHQHQHSSNGEEISTTCDIRQVEIVSPHTGHQSHFTSHPSNITETTISYDREDLDIIEEALQFIRQNLNRDDYLIKNLERQMKDSWQRIKTIESAESTLEDDDHEFKLNMSNGTRTKQERSNKVRALEEVVGLLKKHVQHRELEINDLGSQLRQSNDKIRNLEKKLDQKNTEESRVKSLRHDKENIHKKLKSIQNEREELKRKIDLTKIEKEDALKASRKAREDLHFERKKQDMMRSNGLTSHPQTKKHQEKKELREKVDELELLNKSSTSELEKTEVELASLKRENRSMRMNGDQVLLDLKTDNTIMREKLDRMHELSTENLLLQSDAADYQAELNNLRLESKDLRGKVYELEEEKRQLQSEVYDLRRFIELLKANKTGDSRQDLLNKIEYYQMEHDRLMDEVRRLKHRLGEISPRASYSPRSQARSTYPGPSSNYSPTKQNVRFSHSLERGRSPVSDAMAAGTASSLGAVRIVKERSLSPTAALNLRDLTMERYHQHMEGPESPRSVDSDCTEFLLKPQHETNGHAGLPSTILQSHNDSDDDDDDVELNLPHMQNRKLSDSVGSNHTGLRHCSSERMACSNNGRRSCSPTNPGGFRSLSPCMTSTQNGPRDTARDRYPTTIKKSLPRRAFAPRSPADLMLGYCIKFTRPGGKLSRGTVRYIGHLPTRDEIFVGVELDGYDGKHSGTFQGKKYFTCPTNKGIFTPFSKVIMAWE</sequence>
<feature type="region of interest" description="Disordered" evidence="2">
    <location>
        <begin position="471"/>
        <end position="496"/>
    </location>
</feature>
<feature type="region of interest" description="Disordered" evidence="2">
    <location>
        <begin position="1594"/>
        <end position="1632"/>
    </location>
</feature>
<protein>
    <recommendedName>
        <fullName evidence="3">CAP-Gly domain-containing protein</fullName>
    </recommendedName>
</protein>
<evidence type="ECO:0000313" key="4">
    <source>
        <dbReference type="EMBL" id="CAK8672077.1"/>
    </source>
</evidence>
<feature type="compositionally biased region" description="Polar residues" evidence="2">
    <location>
        <begin position="125"/>
        <end position="138"/>
    </location>
</feature>
<feature type="compositionally biased region" description="Polar residues" evidence="2">
    <location>
        <begin position="98"/>
        <end position="109"/>
    </location>
</feature>
<feature type="compositionally biased region" description="Basic and acidic residues" evidence="2">
    <location>
        <begin position="810"/>
        <end position="827"/>
    </location>
</feature>
<feature type="region of interest" description="Disordered" evidence="2">
    <location>
        <begin position="577"/>
        <end position="596"/>
    </location>
</feature>
<feature type="region of interest" description="Disordered" evidence="2">
    <location>
        <begin position="1053"/>
        <end position="1082"/>
    </location>
</feature>
<feature type="region of interest" description="Disordered" evidence="2">
    <location>
        <begin position="1899"/>
        <end position="1927"/>
    </location>
</feature>
<feature type="domain" description="CAP-Gly" evidence="3">
    <location>
        <begin position="2041"/>
        <end position="2083"/>
    </location>
</feature>
<gene>
    <name evidence="4" type="ORF">CVLEPA_LOCUS1074</name>
</gene>
<dbReference type="SMART" id="SM01052">
    <property type="entry name" value="CAP_GLY"/>
    <property type="match status" value="1"/>
</dbReference>
<organism evidence="4 5">
    <name type="scientific">Clavelina lepadiformis</name>
    <name type="common">Light-bulb sea squirt</name>
    <name type="synonym">Ascidia lepadiformis</name>
    <dbReference type="NCBI Taxonomy" id="159417"/>
    <lineage>
        <taxon>Eukaryota</taxon>
        <taxon>Metazoa</taxon>
        <taxon>Chordata</taxon>
        <taxon>Tunicata</taxon>
        <taxon>Ascidiacea</taxon>
        <taxon>Aplousobranchia</taxon>
        <taxon>Clavelinidae</taxon>
        <taxon>Clavelina</taxon>
    </lineage>
</organism>
<dbReference type="Proteomes" id="UP001642483">
    <property type="component" value="Unassembled WGS sequence"/>
</dbReference>
<feature type="region of interest" description="Disordered" evidence="2">
    <location>
        <begin position="98"/>
        <end position="157"/>
    </location>
</feature>
<feature type="compositionally biased region" description="Basic and acidic residues" evidence="2">
    <location>
        <begin position="345"/>
        <end position="355"/>
    </location>
</feature>
<feature type="region of interest" description="Disordered" evidence="2">
    <location>
        <begin position="1792"/>
        <end position="1818"/>
    </location>
</feature>
<dbReference type="PROSITE" id="PS50245">
    <property type="entry name" value="CAP_GLY_2"/>
    <property type="match status" value="1"/>
</dbReference>
<dbReference type="SUPFAM" id="SSF74924">
    <property type="entry name" value="Cap-Gly domain"/>
    <property type="match status" value="1"/>
</dbReference>
<feature type="compositionally biased region" description="Polar residues" evidence="2">
    <location>
        <begin position="1055"/>
        <end position="1064"/>
    </location>
</feature>
<feature type="region of interest" description="Disordered" evidence="2">
    <location>
        <begin position="789"/>
        <end position="832"/>
    </location>
</feature>
<feature type="coiled-coil region" evidence="1">
    <location>
        <begin position="1522"/>
        <end position="1594"/>
    </location>
</feature>
<accession>A0ABP0F1A9</accession>
<feature type="compositionally biased region" description="Basic residues" evidence="2">
    <location>
        <begin position="368"/>
        <end position="381"/>
    </location>
</feature>
<evidence type="ECO:0000259" key="3">
    <source>
        <dbReference type="PROSITE" id="PS50245"/>
    </source>
</evidence>